<evidence type="ECO:0000313" key="2">
    <source>
        <dbReference type="Proteomes" id="UP000315423"/>
    </source>
</evidence>
<dbReference type="Proteomes" id="UP000315423">
    <property type="component" value="Unassembled WGS sequence"/>
</dbReference>
<gene>
    <name evidence="1" type="ORF">C5S46_02985</name>
</gene>
<protein>
    <submittedName>
        <fullName evidence="1">Uncharacterized protein</fullName>
    </submittedName>
</protein>
<evidence type="ECO:0000313" key="1">
    <source>
        <dbReference type="EMBL" id="TKY91996.1"/>
    </source>
</evidence>
<accession>A0AC61SBM8</accession>
<comment type="caution">
    <text evidence="1">The sequence shown here is derived from an EMBL/GenBank/DDBJ whole genome shotgun (WGS) entry which is preliminary data.</text>
</comment>
<feature type="non-terminal residue" evidence="1">
    <location>
        <position position="1"/>
    </location>
</feature>
<dbReference type="EMBL" id="QYBA01000094">
    <property type="protein sequence ID" value="TKY91996.1"/>
    <property type="molecule type" value="Genomic_DNA"/>
</dbReference>
<proteinExistence type="predicted"/>
<organism evidence="1 2">
    <name type="scientific">Candidatus Methanomarinus sp</name>
    <dbReference type="NCBI Taxonomy" id="3386244"/>
    <lineage>
        <taxon>Archaea</taxon>
        <taxon>Methanobacteriati</taxon>
        <taxon>Methanobacteriota</taxon>
        <taxon>Stenosarchaea group</taxon>
        <taxon>Methanomicrobia</taxon>
        <taxon>Methanosarcinales</taxon>
        <taxon>ANME-2 cluster</taxon>
        <taxon>Candidatus Methanocomedenaceae</taxon>
        <taxon>Candidatus Methanomarinus</taxon>
    </lineage>
</organism>
<name>A0AC61SBM8_9EURY</name>
<sequence length="242" mass="25728">IDPTAYVHLQASVIGASHIGKNVMVSPQAAVRGDEGMPIHVGDDSNIQDGVILHALETIDEEGHEIEGRTYTIDGTKYAVYIGDRVSLAHQAHVHGPAKVGNDTFVGMQSFIFMADVGKKCVLEPWATVVGVTVPDGRYIAAGEVITDQADADALPVIEEGYKYQHTNEAVVHVNEKLAEGYAQLETQAGREGLDGSSTPTIEVTQSLPEESTPGFTTLAALGAVGLLAARALKQDEEKNNK</sequence>
<reference evidence="1" key="1">
    <citation type="submission" date="2018-09" db="EMBL/GenBank/DDBJ databases">
        <title>A genomic encyclopedia of anaerobic methanotrophic archaea.</title>
        <authorList>
            <person name="Skennerton C.T."/>
            <person name="Chadwick G.L."/>
            <person name="Laso-Perez R."/>
            <person name="Leu A.O."/>
            <person name="Speth D.R."/>
            <person name="Yu H."/>
            <person name="Morgan-Lang C."/>
            <person name="Hatzenpichler R."/>
            <person name="Goudeau D."/>
            <person name="Malmstrom R."/>
            <person name="Woyke T."/>
            <person name="Hallam S."/>
            <person name="Tyson G.W."/>
            <person name="Wegener G."/>
            <person name="Boetius A."/>
            <person name="Orphan V.J."/>
        </authorList>
    </citation>
    <scope>NUCLEOTIDE SEQUENCE</scope>
    <source>
        <strain evidence="1">CONS3730D10UFb2</strain>
    </source>
</reference>